<dbReference type="Pfam" id="PF01638">
    <property type="entry name" value="HxlR"/>
    <property type="match status" value="1"/>
</dbReference>
<name>A0A366EPB7_9BACI</name>
<evidence type="ECO:0000256" key="1">
    <source>
        <dbReference type="ARBA" id="ARBA00023015"/>
    </source>
</evidence>
<evidence type="ECO:0000256" key="2">
    <source>
        <dbReference type="ARBA" id="ARBA00023125"/>
    </source>
</evidence>
<feature type="domain" description="HTH hxlR-type" evidence="4">
    <location>
        <begin position="6"/>
        <end position="102"/>
    </location>
</feature>
<dbReference type="SUPFAM" id="SSF46785">
    <property type="entry name" value="Winged helix' DNA-binding domain"/>
    <property type="match status" value="1"/>
</dbReference>
<evidence type="ECO:0000259" key="4">
    <source>
        <dbReference type="PROSITE" id="PS51118"/>
    </source>
</evidence>
<comment type="caution">
    <text evidence="5">The sequence shown here is derived from an EMBL/GenBank/DDBJ whole genome shotgun (WGS) entry which is preliminary data.</text>
</comment>
<dbReference type="AlphaFoldDB" id="A0A366EPB7"/>
<dbReference type="Gene3D" id="1.10.10.10">
    <property type="entry name" value="Winged helix-like DNA-binding domain superfamily/Winged helix DNA-binding domain"/>
    <property type="match status" value="1"/>
</dbReference>
<evidence type="ECO:0000313" key="5">
    <source>
        <dbReference type="EMBL" id="RBP04253.1"/>
    </source>
</evidence>
<dbReference type="EMBL" id="QNRJ01000006">
    <property type="protein sequence ID" value="RBP04253.1"/>
    <property type="molecule type" value="Genomic_DNA"/>
</dbReference>
<sequence>METKLCPKYAGAFELLGKRWVGMIIKVLFEGTCRYKDLNAEIPNISQKVLTDRLKELEENGIVYREVLDEKPVKVLYSLTKKGSELEPVMEAVQEWAVKWVK</sequence>
<evidence type="ECO:0000256" key="3">
    <source>
        <dbReference type="ARBA" id="ARBA00023163"/>
    </source>
</evidence>
<dbReference type="OrthoDB" id="9800966at2"/>
<dbReference type="CDD" id="cd00090">
    <property type="entry name" value="HTH_ARSR"/>
    <property type="match status" value="1"/>
</dbReference>
<dbReference type="PANTHER" id="PTHR33204">
    <property type="entry name" value="TRANSCRIPTIONAL REGULATOR, MARR FAMILY"/>
    <property type="match status" value="1"/>
</dbReference>
<dbReference type="InterPro" id="IPR002577">
    <property type="entry name" value="HTH_HxlR"/>
</dbReference>
<dbReference type="InterPro" id="IPR036388">
    <property type="entry name" value="WH-like_DNA-bd_sf"/>
</dbReference>
<gene>
    <name evidence="5" type="ORF">DET59_10639</name>
</gene>
<keyword evidence="2" id="KW-0238">DNA-binding</keyword>
<dbReference type="PANTHER" id="PTHR33204:SF37">
    <property type="entry name" value="HTH-TYPE TRANSCRIPTIONAL REGULATOR YODB"/>
    <property type="match status" value="1"/>
</dbReference>
<dbReference type="Proteomes" id="UP000252118">
    <property type="component" value="Unassembled WGS sequence"/>
</dbReference>
<evidence type="ECO:0000313" key="6">
    <source>
        <dbReference type="Proteomes" id="UP000252118"/>
    </source>
</evidence>
<accession>A0A366EPB7</accession>
<dbReference type="RefSeq" id="WP_113969471.1">
    <property type="nucleotide sequence ID" value="NZ_QNRJ01000006.1"/>
</dbReference>
<dbReference type="PROSITE" id="PS51118">
    <property type="entry name" value="HTH_HXLR"/>
    <property type="match status" value="1"/>
</dbReference>
<protein>
    <submittedName>
        <fullName evidence="5">HxlR family transcriptional regulator</fullName>
    </submittedName>
</protein>
<keyword evidence="1" id="KW-0805">Transcription regulation</keyword>
<organism evidence="5 6">
    <name type="scientific">Rossellomorea aquimaris</name>
    <dbReference type="NCBI Taxonomy" id="189382"/>
    <lineage>
        <taxon>Bacteria</taxon>
        <taxon>Bacillati</taxon>
        <taxon>Bacillota</taxon>
        <taxon>Bacilli</taxon>
        <taxon>Bacillales</taxon>
        <taxon>Bacillaceae</taxon>
        <taxon>Rossellomorea</taxon>
    </lineage>
</organism>
<dbReference type="GO" id="GO:0003677">
    <property type="term" value="F:DNA binding"/>
    <property type="evidence" value="ECO:0007669"/>
    <property type="project" value="UniProtKB-KW"/>
</dbReference>
<dbReference type="InterPro" id="IPR011991">
    <property type="entry name" value="ArsR-like_HTH"/>
</dbReference>
<keyword evidence="3" id="KW-0804">Transcription</keyword>
<reference evidence="5 6" key="1">
    <citation type="submission" date="2018-06" db="EMBL/GenBank/DDBJ databases">
        <title>Freshwater and sediment microbial communities from various areas in North America, analyzing microbe dynamics in response to fracking.</title>
        <authorList>
            <person name="Lamendella R."/>
        </authorList>
    </citation>
    <scope>NUCLEOTIDE SEQUENCE [LARGE SCALE GENOMIC DNA]</scope>
    <source>
        <strain evidence="5 6">97B</strain>
    </source>
</reference>
<dbReference type="InterPro" id="IPR036390">
    <property type="entry name" value="WH_DNA-bd_sf"/>
</dbReference>
<proteinExistence type="predicted"/>